<evidence type="ECO:0000256" key="1">
    <source>
        <dbReference type="SAM" id="MobiDB-lite"/>
    </source>
</evidence>
<comment type="caution">
    <text evidence="2">The sequence shown here is derived from an EMBL/GenBank/DDBJ whole genome shotgun (WGS) entry which is preliminary data.</text>
</comment>
<sequence length="138" mass="14708">MLWLGWPHATTGHTGTWIGNVEWDAEEVLPGAVLLVWHGVIFATAKGSLWAPVHLPAHLPTCLPARSCSGMPPTGPRGAEQARGPPPAFAHPEQPEAQPGQRSPPPDYAQPPPGQVARNHTAPYGFTGPEREVGQREG</sequence>
<protein>
    <submittedName>
        <fullName evidence="2">Uncharacterized protein</fullName>
    </submittedName>
</protein>
<feature type="region of interest" description="Disordered" evidence="1">
    <location>
        <begin position="63"/>
        <end position="138"/>
    </location>
</feature>
<gene>
    <name evidence="2" type="ORF">HaLaN_09104</name>
</gene>
<proteinExistence type="predicted"/>
<name>A0A699YTW5_HAELA</name>
<accession>A0A699YTW5</accession>
<feature type="compositionally biased region" description="Pro residues" evidence="1">
    <location>
        <begin position="102"/>
        <end position="114"/>
    </location>
</feature>
<evidence type="ECO:0000313" key="3">
    <source>
        <dbReference type="Proteomes" id="UP000485058"/>
    </source>
</evidence>
<dbReference type="Proteomes" id="UP000485058">
    <property type="component" value="Unassembled WGS sequence"/>
</dbReference>
<feature type="compositionally biased region" description="Basic and acidic residues" evidence="1">
    <location>
        <begin position="129"/>
        <end position="138"/>
    </location>
</feature>
<dbReference type="AlphaFoldDB" id="A0A699YTW5"/>
<keyword evidence="3" id="KW-1185">Reference proteome</keyword>
<evidence type="ECO:0000313" key="2">
    <source>
        <dbReference type="EMBL" id="GFH13260.1"/>
    </source>
</evidence>
<reference evidence="2 3" key="1">
    <citation type="submission" date="2020-02" db="EMBL/GenBank/DDBJ databases">
        <title>Draft genome sequence of Haematococcus lacustris strain NIES-144.</title>
        <authorList>
            <person name="Morimoto D."/>
            <person name="Nakagawa S."/>
            <person name="Yoshida T."/>
            <person name="Sawayama S."/>
        </authorList>
    </citation>
    <scope>NUCLEOTIDE SEQUENCE [LARGE SCALE GENOMIC DNA]</scope>
    <source>
        <strain evidence="2 3">NIES-144</strain>
    </source>
</reference>
<organism evidence="2 3">
    <name type="scientific">Haematococcus lacustris</name>
    <name type="common">Green alga</name>
    <name type="synonym">Haematococcus pluvialis</name>
    <dbReference type="NCBI Taxonomy" id="44745"/>
    <lineage>
        <taxon>Eukaryota</taxon>
        <taxon>Viridiplantae</taxon>
        <taxon>Chlorophyta</taxon>
        <taxon>core chlorophytes</taxon>
        <taxon>Chlorophyceae</taxon>
        <taxon>CS clade</taxon>
        <taxon>Chlamydomonadales</taxon>
        <taxon>Haematococcaceae</taxon>
        <taxon>Haematococcus</taxon>
    </lineage>
</organism>
<dbReference type="EMBL" id="BLLF01000591">
    <property type="protein sequence ID" value="GFH13260.1"/>
    <property type="molecule type" value="Genomic_DNA"/>
</dbReference>